<dbReference type="EMBL" id="BPLQ01013561">
    <property type="protein sequence ID" value="GIY73115.1"/>
    <property type="molecule type" value="Genomic_DNA"/>
</dbReference>
<name>A0AAV4VT79_9ARAC</name>
<sequence length="113" mass="11773">MKPLLFSFFFPSKSPISGQTNPALNPLLPSDAATASWKLTKARQCSPPGATDTTTTDHSIGPSKGARESSDRIARTISSCPVCIFSVGSVAESSISGTGEKAFSLHFTPSLPS</sequence>
<accession>A0AAV4VT79</accession>
<gene>
    <name evidence="2" type="ORF">CDAR_68101</name>
</gene>
<organism evidence="2 3">
    <name type="scientific">Caerostris darwini</name>
    <dbReference type="NCBI Taxonomy" id="1538125"/>
    <lineage>
        <taxon>Eukaryota</taxon>
        <taxon>Metazoa</taxon>
        <taxon>Ecdysozoa</taxon>
        <taxon>Arthropoda</taxon>
        <taxon>Chelicerata</taxon>
        <taxon>Arachnida</taxon>
        <taxon>Araneae</taxon>
        <taxon>Araneomorphae</taxon>
        <taxon>Entelegynae</taxon>
        <taxon>Araneoidea</taxon>
        <taxon>Araneidae</taxon>
        <taxon>Caerostris</taxon>
    </lineage>
</organism>
<dbReference type="Proteomes" id="UP001054837">
    <property type="component" value="Unassembled WGS sequence"/>
</dbReference>
<proteinExistence type="predicted"/>
<keyword evidence="3" id="KW-1185">Reference proteome</keyword>
<evidence type="ECO:0000313" key="2">
    <source>
        <dbReference type="EMBL" id="GIY73115.1"/>
    </source>
</evidence>
<dbReference type="AlphaFoldDB" id="A0AAV4VT79"/>
<evidence type="ECO:0000313" key="3">
    <source>
        <dbReference type="Proteomes" id="UP001054837"/>
    </source>
</evidence>
<comment type="caution">
    <text evidence="2">The sequence shown here is derived from an EMBL/GenBank/DDBJ whole genome shotgun (WGS) entry which is preliminary data.</text>
</comment>
<reference evidence="2 3" key="1">
    <citation type="submission" date="2021-06" db="EMBL/GenBank/DDBJ databases">
        <title>Caerostris darwini draft genome.</title>
        <authorList>
            <person name="Kono N."/>
            <person name="Arakawa K."/>
        </authorList>
    </citation>
    <scope>NUCLEOTIDE SEQUENCE [LARGE SCALE GENOMIC DNA]</scope>
</reference>
<protein>
    <submittedName>
        <fullName evidence="2">Uncharacterized protein</fullName>
    </submittedName>
</protein>
<feature type="region of interest" description="Disordered" evidence="1">
    <location>
        <begin position="39"/>
        <end position="71"/>
    </location>
</feature>
<evidence type="ECO:0000256" key="1">
    <source>
        <dbReference type="SAM" id="MobiDB-lite"/>
    </source>
</evidence>